<proteinExistence type="predicted"/>
<evidence type="ECO:0000313" key="2">
    <source>
        <dbReference type="Proteomes" id="UP000237968"/>
    </source>
</evidence>
<dbReference type="Proteomes" id="UP000237968">
    <property type="component" value="Unassembled WGS sequence"/>
</dbReference>
<accession>A0A2S9XEG3</accession>
<name>A0A2S9XEG3_9BACT</name>
<comment type="caution">
    <text evidence="1">The sequence shown here is derived from an EMBL/GenBank/DDBJ whole genome shotgun (WGS) entry which is preliminary data.</text>
</comment>
<organism evidence="1 2">
    <name type="scientific">Enhygromyxa salina</name>
    <dbReference type="NCBI Taxonomy" id="215803"/>
    <lineage>
        <taxon>Bacteria</taxon>
        <taxon>Pseudomonadati</taxon>
        <taxon>Myxococcota</taxon>
        <taxon>Polyangia</taxon>
        <taxon>Nannocystales</taxon>
        <taxon>Nannocystaceae</taxon>
        <taxon>Enhygromyxa</taxon>
    </lineage>
</organism>
<keyword evidence="2" id="KW-1185">Reference proteome</keyword>
<sequence>MLEVAGLPMAMLQAAAVSQGEALSLWLAKLVGRRDERAKTPRFVAVGDGSLIVVMWGLRMLRMLGSSRCCC</sequence>
<evidence type="ECO:0000313" key="1">
    <source>
        <dbReference type="EMBL" id="PRP91243.1"/>
    </source>
</evidence>
<gene>
    <name evidence="1" type="ORF">ENSA5_57180</name>
</gene>
<dbReference type="AlphaFoldDB" id="A0A2S9XEG3"/>
<reference evidence="1 2" key="1">
    <citation type="submission" date="2018-03" db="EMBL/GenBank/DDBJ databases">
        <title>Draft Genome Sequences of the Obligatory Marine Myxobacteria Enhygromyxa salina SWB005.</title>
        <authorList>
            <person name="Poehlein A."/>
            <person name="Moghaddam J.A."/>
            <person name="Harms H."/>
            <person name="Alanjari M."/>
            <person name="Koenig G.M."/>
            <person name="Daniel R."/>
            <person name="Schaeberle T.F."/>
        </authorList>
    </citation>
    <scope>NUCLEOTIDE SEQUENCE [LARGE SCALE GENOMIC DNA]</scope>
    <source>
        <strain evidence="1 2">SWB005</strain>
    </source>
</reference>
<protein>
    <submittedName>
        <fullName evidence="1">Uncharacterized protein</fullName>
    </submittedName>
</protein>
<dbReference type="EMBL" id="PVNK01000250">
    <property type="protein sequence ID" value="PRP91243.1"/>
    <property type="molecule type" value="Genomic_DNA"/>
</dbReference>